<evidence type="ECO:0008006" key="12">
    <source>
        <dbReference type="Google" id="ProtNLM"/>
    </source>
</evidence>
<dbReference type="PANTHER" id="PTHR30572">
    <property type="entry name" value="MEMBRANE COMPONENT OF TRANSPORTER-RELATED"/>
    <property type="match status" value="1"/>
</dbReference>
<evidence type="ECO:0000256" key="7">
    <source>
        <dbReference type="SAM" id="Phobius"/>
    </source>
</evidence>
<feature type="transmembrane region" description="Helical" evidence="7">
    <location>
        <begin position="292"/>
        <end position="312"/>
    </location>
</feature>
<feature type="transmembrane region" description="Helical" evidence="7">
    <location>
        <begin position="743"/>
        <end position="764"/>
    </location>
</feature>
<feature type="transmembrane region" description="Helical" evidence="7">
    <location>
        <begin position="834"/>
        <end position="854"/>
    </location>
</feature>
<gene>
    <name evidence="10" type="ORF">TEGL_24020</name>
</gene>
<evidence type="ECO:0000256" key="4">
    <source>
        <dbReference type="ARBA" id="ARBA00022989"/>
    </source>
</evidence>
<evidence type="ECO:0000256" key="5">
    <source>
        <dbReference type="ARBA" id="ARBA00023136"/>
    </source>
</evidence>
<keyword evidence="4 7" id="KW-1133">Transmembrane helix</keyword>
<dbReference type="RefSeq" id="WP_018590546.1">
    <property type="nucleotide sequence ID" value="NZ_CP117523.1"/>
</dbReference>
<feature type="transmembrane region" description="Helical" evidence="7">
    <location>
        <begin position="387"/>
        <end position="410"/>
    </location>
</feature>
<evidence type="ECO:0000313" key="11">
    <source>
        <dbReference type="Proteomes" id="UP001348492"/>
    </source>
</evidence>
<organism evidence="10 11">
    <name type="scientific">Terrisporobacter glycolicus ATCC 14880 = DSM 1288</name>
    <dbReference type="NCBI Taxonomy" id="1121315"/>
    <lineage>
        <taxon>Bacteria</taxon>
        <taxon>Bacillati</taxon>
        <taxon>Bacillota</taxon>
        <taxon>Clostridia</taxon>
        <taxon>Peptostreptococcales</taxon>
        <taxon>Peptostreptococcaceae</taxon>
        <taxon>Terrisporobacter</taxon>
    </lineage>
</organism>
<dbReference type="InterPro" id="IPR003838">
    <property type="entry name" value="ABC3_permease_C"/>
</dbReference>
<feature type="domain" description="MacB-like periplasmic core" evidence="9">
    <location>
        <begin position="19"/>
        <end position="215"/>
    </location>
</feature>
<name>A0ABZ2EVN5_9FIRM</name>
<protein>
    <recommendedName>
        <fullName evidence="12">ABC transport system permease protein</fullName>
    </recommendedName>
</protein>
<dbReference type="PANTHER" id="PTHR30572:SF4">
    <property type="entry name" value="ABC TRANSPORTER PERMEASE YTRF"/>
    <property type="match status" value="1"/>
</dbReference>
<evidence type="ECO:0000256" key="2">
    <source>
        <dbReference type="ARBA" id="ARBA00022475"/>
    </source>
</evidence>
<evidence type="ECO:0000259" key="9">
    <source>
        <dbReference type="Pfam" id="PF12704"/>
    </source>
</evidence>
<reference evidence="10 11" key="1">
    <citation type="journal article" date="2023" name="PLoS ONE">
        <title>Genome-based metabolic and phylogenomic analysis of three Terrisporobacter species.</title>
        <authorList>
            <person name="Boer T."/>
            <person name="Bengelsdorf F.R."/>
            <person name="Bomeke M."/>
            <person name="Daniel R."/>
            <person name="Poehlein A."/>
        </authorList>
    </citation>
    <scope>NUCLEOTIDE SEQUENCE [LARGE SCALE GENOMIC DNA]</scope>
    <source>
        <strain evidence="10 11">DSM 1288</strain>
    </source>
</reference>
<dbReference type="InterPro" id="IPR050250">
    <property type="entry name" value="Macrolide_Exporter_MacB"/>
</dbReference>
<feature type="transmembrane region" description="Helical" evidence="7">
    <location>
        <begin position="20"/>
        <end position="40"/>
    </location>
</feature>
<comment type="similarity">
    <text evidence="6">Belongs to the ABC-4 integral membrane protein family.</text>
</comment>
<dbReference type="Proteomes" id="UP001348492">
    <property type="component" value="Chromosome"/>
</dbReference>
<proteinExistence type="inferred from homology"/>
<feature type="domain" description="ABC3 transporter permease C-terminal" evidence="8">
    <location>
        <begin position="748"/>
        <end position="864"/>
    </location>
</feature>
<keyword evidence="3 7" id="KW-0812">Transmembrane</keyword>
<evidence type="ECO:0000313" key="10">
    <source>
        <dbReference type="EMBL" id="WWD83980.1"/>
    </source>
</evidence>
<comment type="subcellular location">
    <subcellularLocation>
        <location evidence="1">Cell membrane</location>
        <topology evidence="1">Multi-pass membrane protein</topology>
    </subcellularLocation>
</comment>
<accession>A0ABZ2EVN5</accession>
<evidence type="ECO:0000256" key="1">
    <source>
        <dbReference type="ARBA" id="ARBA00004651"/>
    </source>
</evidence>
<dbReference type="InterPro" id="IPR025857">
    <property type="entry name" value="MacB_PCD"/>
</dbReference>
<keyword evidence="5 7" id="KW-0472">Membrane</keyword>
<keyword evidence="11" id="KW-1185">Reference proteome</keyword>
<dbReference type="EMBL" id="CP117523">
    <property type="protein sequence ID" value="WWD83980.1"/>
    <property type="molecule type" value="Genomic_DNA"/>
</dbReference>
<dbReference type="Pfam" id="PF12704">
    <property type="entry name" value="MacB_PCD"/>
    <property type="match status" value="1"/>
</dbReference>
<feature type="transmembrane region" description="Helical" evidence="7">
    <location>
        <begin position="797"/>
        <end position="822"/>
    </location>
</feature>
<evidence type="ECO:0000259" key="8">
    <source>
        <dbReference type="Pfam" id="PF02687"/>
    </source>
</evidence>
<keyword evidence="2" id="KW-1003">Cell membrane</keyword>
<feature type="domain" description="ABC3 transporter permease C-terminal" evidence="8">
    <location>
        <begin position="295"/>
        <end position="420"/>
    </location>
</feature>
<evidence type="ECO:0000256" key="3">
    <source>
        <dbReference type="ARBA" id="ARBA00022692"/>
    </source>
</evidence>
<sequence>MNLYTALTLRYLKENKKRTIVTIVGIILSTALICGIGNIFESLMDYQTRKTIELYGSFHATFDDIKKEDINLIVKSSGISKYGYSNKLGYSKINDKKDNLIDVEVFDKTMFESYNIILKEGKFPTKENEIVFSETFLDLSNKKVGDTINLEIGKRVTADGEDLSEPWISENEKIINTKSKDFKIVGIINKPKSEYGQEIINGITYLDINKMHSKSSLNVSICTNNPEEIYKVAPAISKNLGLKIEDTEEKGGSYNYNNKSGLYYEKLTFNENLLRLQGASAYENKNDSMNKIIILITSLVVICTISTVYNAFSISISERKKQFGILNSIGATKSQTMKLVFLEAFIVSVIGIPIGLLSGTFAIDIVFKVIQNLFGSSSIADMNLRVVYSPYVIIISTIVVLTTIFISATLPAITASKISPIDAIKNSSNLKIGKIKDSKIVRALFKTEGVLAYKNLRRNKKKFRITLFSLIVSVVIFISFSGFMNLFMKANRVQMGEMNYDLYLDKSQNKNDGDILGKLKNVNGIKKISMGNYYEIIVDLSEKNINEKNKDLVTNYYKNSEHKNEDNNEMIYRVEHATIKLPGDMEIRDINLKEGSFNKEDAIKEKGVILINKSYYQDTGKEGEIEMTNYKVGDTVKVSVRSYNEEGIEEKGKDVTLKILGITDDLPTGSSTYSYLGLDFITYDEVGKELGFELLKNSMYIVSDKEEDTRKVVKEISDKYGYNMDDKTGQVKEMEDTLKVMQLFVYGFITVISLVSVTNIVNTISTNINLRKRELSIIKSIGITSGGFNKMVYLESLLYGLLSLIYGVPMGLGLVVLMNVLLGDVIKFGLVLPWSSVLICGIGIFIITFISSYIPMKNINKENIIENIRQESI</sequence>
<dbReference type="Pfam" id="PF02687">
    <property type="entry name" value="FtsX"/>
    <property type="match status" value="2"/>
</dbReference>
<feature type="transmembrane region" description="Helical" evidence="7">
    <location>
        <begin position="465"/>
        <end position="488"/>
    </location>
</feature>
<feature type="transmembrane region" description="Helical" evidence="7">
    <location>
        <begin position="339"/>
        <end position="367"/>
    </location>
</feature>
<evidence type="ECO:0000256" key="6">
    <source>
        <dbReference type="ARBA" id="ARBA00038076"/>
    </source>
</evidence>